<name>A1WKJ2_VEREI</name>
<dbReference type="Proteomes" id="UP000000374">
    <property type="component" value="Chromosome"/>
</dbReference>
<dbReference type="STRING" id="391735.Veis_2403"/>
<keyword evidence="3" id="KW-1185">Reference proteome</keyword>
<dbReference type="EMBL" id="CP000542">
    <property type="protein sequence ID" value="ABM58149.1"/>
    <property type="molecule type" value="Genomic_DNA"/>
</dbReference>
<accession>A1WKJ2</accession>
<protein>
    <submittedName>
        <fullName evidence="2">Uncharacterized protein</fullName>
    </submittedName>
</protein>
<dbReference type="KEGG" id="vei:Veis_2403"/>
<evidence type="ECO:0000256" key="1">
    <source>
        <dbReference type="SAM" id="MobiDB-lite"/>
    </source>
</evidence>
<gene>
    <name evidence="2" type="ordered locus">Veis_2403</name>
</gene>
<dbReference type="AlphaFoldDB" id="A1WKJ2"/>
<evidence type="ECO:0000313" key="2">
    <source>
        <dbReference type="EMBL" id="ABM58149.1"/>
    </source>
</evidence>
<feature type="region of interest" description="Disordered" evidence="1">
    <location>
        <begin position="1"/>
        <end position="22"/>
    </location>
</feature>
<dbReference type="HOGENOM" id="CLU_2037082_0_0_4"/>
<organism evidence="2 3">
    <name type="scientific">Verminephrobacter eiseniae (strain EF01-2)</name>
    <dbReference type="NCBI Taxonomy" id="391735"/>
    <lineage>
        <taxon>Bacteria</taxon>
        <taxon>Pseudomonadati</taxon>
        <taxon>Pseudomonadota</taxon>
        <taxon>Betaproteobacteria</taxon>
        <taxon>Burkholderiales</taxon>
        <taxon>Comamonadaceae</taxon>
        <taxon>Verminephrobacter</taxon>
    </lineage>
</organism>
<dbReference type="eggNOG" id="COG0834">
    <property type="taxonomic scope" value="Bacteria"/>
</dbReference>
<sequence>MAAQIRTARSGGNPGRVAGPRKVWPQEFSMPNKSAHRTRCTHSLAFKTQADPGHLARRSHDGRCVQGVRSARRLVSRHRSDVVGCAQPSERSARRIACQYRAYWQAMQRRDALRWPARTDR</sequence>
<proteinExistence type="predicted"/>
<reference evidence="3" key="1">
    <citation type="submission" date="2006-12" db="EMBL/GenBank/DDBJ databases">
        <title>Complete sequence of chromosome 1 of Verminephrobacter eiseniae EF01-2.</title>
        <authorList>
            <person name="Copeland A."/>
            <person name="Lucas S."/>
            <person name="Lapidus A."/>
            <person name="Barry K."/>
            <person name="Detter J.C."/>
            <person name="Glavina del Rio T."/>
            <person name="Dalin E."/>
            <person name="Tice H."/>
            <person name="Pitluck S."/>
            <person name="Chertkov O."/>
            <person name="Brettin T."/>
            <person name="Bruce D."/>
            <person name="Han C."/>
            <person name="Tapia R."/>
            <person name="Gilna P."/>
            <person name="Schmutz J."/>
            <person name="Larimer F."/>
            <person name="Land M."/>
            <person name="Hauser L."/>
            <person name="Kyrpides N."/>
            <person name="Kim E."/>
            <person name="Stahl D."/>
            <person name="Richardson P."/>
        </authorList>
    </citation>
    <scope>NUCLEOTIDE SEQUENCE [LARGE SCALE GENOMIC DNA]</scope>
    <source>
        <strain evidence="3">EF01-2</strain>
    </source>
</reference>
<evidence type="ECO:0000313" key="3">
    <source>
        <dbReference type="Proteomes" id="UP000000374"/>
    </source>
</evidence>